<name>A0ABR1B9K6_POLSC</name>
<proteinExistence type="predicted"/>
<comment type="caution">
    <text evidence="1">The sequence shown here is derived from an EMBL/GenBank/DDBJ whole genome shotgun (WGS) entry which is preliminary data.</text>
</comment>
<reference evidence="1 2" key="1">
    <citation type="submission" date="2023-09" db="EMBL/GenBank/DDBJ databases">
        <title>Genomes of two closely related lineages of the louse Polyplax serrata with different host specificities.</title>
        <authorList>
            <person name="Martinu J."/>
            <person name="Tarabai H."/>
            <person name="Stefka J."/>
            <person name="Hypsa V."/>
        </authorList>
    </citation>
    <scope>NUCLEOTIDE SEQUENCE [LARGE SCALE GENOMIC DNA]</scope>
    <source>
        <strain evidence="1">98ZLc_SE</strain>
    </source>
</reference>
<sequence length="184" mass="20016">MPGQCQKDEDSLFPIIKLINTTLKSFRAERLGNWTEKFVTDINKPLYKTLRNLEAENSGLKVKGFGEVSRGFSGFATPVSDHFQRAAERAEAVSRPLGMLMPQLRGPSFAEAVRERDTISPALRGSARSREQGNDLTTGTGVSCRGVSLGLCRGYSSVLSKVSGLLPGVPPVDLQAAGRRQCFQ</sequence>
<evidence type="ECO:0000313" key="2">
    <source>
        <dbReference type="Proteomes" id="UP001359485"/>
    </source>
</evidence>
<evidence type="ECO:0000313" key="1">
    <source>
        <dbReference type="EMBL" id="KAK6640136.1"/>
    </source>
</evidence>
<dbReference type="EMBL" id="JAWJWF010000001">
    <property type="protein sequence ID" value="KAK6640136.1"/>
    <property type="molecule type" value="Genomic_DNA"/>
</dbReference>
<protein>
    <submittedName>
        <fullName evidence="1">Uncharacterized protein</fullName>
    </submittedName>
</protein>
<gene>
    <name evidence="1" type="ORF">RUM44_011822</name>
</gene>
<accession>A0ABR1B9K6</accession>
<keyword evidence="2" id="KW-1185">Reference proteome</keyword>
<dbReference type="Proteomes" id="UP001359485">
    <property type="component" value="Unassembled WGS sequence"/>
</dbReference>
<organism evidence="1 2">
    <name type="scientific">Polyplax serrata</name>
    <name type="common">Common mouse louse</name>
    <dbReference type="NCBI Taxonomy" id="468196"/>
    <lineage>
        <taxon>Eukaryota</taxon>
        <taxon>Metazoa</taxon>
        <taxon>Ecdysozoa</taxon>
        <taxon>Arthropoda</taxon>
        <taxon>Hexapoda</taxon>
        <taxon>Insecta</taxon>
        <taxon>Pterygota</taxon>
        <taxon>Neoptera</taxon>
        <taxon>Paraneoptera</taxon>
        <taxon>Psocodea</taxon>
        <taxon>Troctomorpha</taxon>
        <taxon>Phthiraptera</taxon>
        <taxon>Anoplura</taxon>
        <taxon>Polyplacidae</taxon>
        <taxon>Polyplax</taxon>
    </lineage>
</organism>